<evidence type="ECO:0000313" key="3">
    <source>
        <dbReference type="Proteomes" id="UP000198348"/>
    </source>
</evidence>
<dbReference type="GO" id="GO:0016491">
    <property type="term" value="F:oxidoreductase activity"/>
    <property type="evidence" value="ECO:0007669"/>
    <property type="project" value="InterPro"/>
</dbReference>
<name>A0A238W9Q7_9PSEU</name>
<dbReference type="OrthoDB" id="9774675at2"/>
<protein>
    <submittedName>
        <fullName evidence="2">UDP-galactopyranose mutase</fullName>
    </submittedName>
</protein>
<dbReference type="InterPro" id="IPR002937">
    <property type="entry name" value="Amino_oxidase"/>
</dbReference>
<gene>
    <name evidence="2" type="ORF">SAMN06265360_105254</name>
</gene>
<dbReference type="Pfam" id="PF01593">
    <property type="entry name" value="Amino_oxidase"/>
    <property type="match status" value="1"/>
</dbReference>
<dbReference type="SUPFAM" id="SSF51905">
    <property type="entry name" value="FAD/NAD(P)-binding domain"/>
    <property type="match status" value="1"/>
</dbReference>
<dbReference type="GO" id="GO:0050660">
    <property type="term" value="F:flavin adenine dinucleotide binding"/>
    <property type="evidence" value="ECO:0007669"/>
    <property type="project" value="TreeGrafter"/>
</dbReference>
<organism evidence="2 3">
    <name type="scientific">Haloechinothrix alba</name>
    <dbReference type="NCBI Taxonomy" id="664784"/>
    <lineage>
        <taxon>Bacteria</taxon>
        <taxon>Bacillati</taxon>
        <taxon>Actinomycetota</taxon>
        <taxon>Actinomycetes</taxon>
        <taxon>Pseudonocardiales</taxon>
        <taxon>Pseudonocardiaceae</taxon>
        <taxon>Haloechinothrix</taxon>
    </lineage>
</organism>
<dbReference type="GO" id="GO:0005829">
    <property type="term" value="C:cytosol"/>
    <property type="evidence" value="ECO:0007669"/>
    <property type="project" value="TreeGrafter"/>
</dbReference>
<evidence type="ECO:0000313" key="2">
    <source>
        <dbReference type="EMBL" id="SNR43127.1"/>
    </source>
</evidence>
<dbReference type="Proteomes" id="UP000198348">
    <property type="component" value="Unassembled WGS sequence"/>
</dbReference>
<proteinExistence type="predicted"/>
<dbReference type="PANTHER" id="PTHR21197">
    <property type="entry name" value="UDP-GALACTOPYRANOSE MUTASE"/>
    <property type="match status" value="1"/>
</dbReference>
<dbReference type="Gene3D" id="3.50.50.60">
    <property type="entry name" value="FAD/NAD(P)-binding domain"/>
    <property type="match status" value="1"/>
</dbReference>
<reference evidence="2 3" key="1">
    <citation type="submission" date="2017-06" db="EMBL/GenBank/DDBJ databases">
        <authorList>
            <person name="Kim H.J."/>
            <person name="Triplett B.A."/>
        </authorList>
    </citation>
    <scope>NUCLEOTIDE SEQUENCE [LARGE SCALE GENOMIC DNA]</scope>
    <source>
        <strain evidence="2 3">DSM 45207</strain>
    </source>
</reference>
<keyword evidence="3" id="KW-1185">Reference proteome</keyword>
<dbReference type="PRINTS" id="PR00419">
    <property type="entry name" value="ADXRDTASE"/>
</dbReference>
<accession>A0A238W9Q7</accession>
<dbReference type="Pfam" id="PF13450">
    <property type="entry name" value="NAD_binding_8"/>
    <property type="match status" value="1"/>
</dbReference>
<dbReference type="AlphaFoldDB" id="A0A238W9Q7"/>
<evidence type="ECO:0000259" key="1">
    <source>
        <dbReference type="Pfam" id="PF01593"/>
    </source>
</evidence>
<dbReference type="PANTHER" id="PTHR21197:SF0">
    <property type="entry name" value="UDP-GALACTOPYRANOSE MUTASE"/>
    <property type="match status" value="1"/>
</dbReference>
<dbReference type="GO" id="GO:0008767">
    <property type="term" value="F:UDP-galactopyranose mutase activity"/>
    <property type="evidence" value="ECO:0007669"/>
    <property type="project" value="TreeGrafter"/>
</dbReference>
<dbReference type="InterPro" id="IPR036188">
    <property type="entry name" value="FAD/NAD-bd_sf"/>
</dbReference>
<dbReference type="EMBL" id="FZNW01000005">
    <property type="protein sequence ID" value="SNR43127.1"/>
    <property type="molecule type" value="Genomic_DNA"/>
</dbReference>
<feature type="domain" description="Amine oxidase" evidence="1">
    <location>
        <begin position="193"/>
        <end position="395"/>
    </location>
</feature>
<dbReference type="RefSeq" id="WP_089300556.1">
    <property type="nucleotide sequence ID" value="NZ_FZNW01000005.1"/>
</dbReference>
<sequence>MNVDLAVLGAGPAGLAAAWRAASQGHSVAVLERADAVGGMAASFTVDGVRVDHGSHRLHPSIDRRILGDLHELLGDDLQRRQRNGRLRVAGRWVGFPLRPAELARSLPPGMIAKVARDAAGAPLRRDGNPSHYAAALRAGLGPTLYEALYGPYAVKLWGLPGEQIDPEQARRRVTADTPVKIAKRMLRVRRGTGQGRVFYYPRRGFGQIVEALADAAVAAGASLRCDTEVTGIDTGDDRVELTTAGGERVSAGQLFSTIPLPILGRITTPAPDEAALESTARLEFRSMVLVYLTHGGARPWTRFDAHYLPQPGTPITRISEPANYRDSSRDPHDRTVLCAEIPCDAGDSLWSSSDEELAELVSEAVTGCDLPPLRTAGVHVRRLRHVYPIYRTGYRDHLAGVDAWADTLPRVTTFGRLGLFAHDNTHHALAMAYDAVAALRGHAARGDSFDTESWHAARRRFANHVVED</sequence>